<feature type="domain" description="Trehalase-like N-terminal" evidence="2">
    <location>
        <begin position="8"/>
        <end position="158"/>
    </location>
</feature>
<dbReference type="PANTHER" id="PTHR31616:SF0">
    <property type="entry name" value="GLUCAN 1,4-ALPHA-GLUCOSIDASE"/>
    <property type="match status" value="1"/>
</dbReference>
<dbReference type="InterPro" id="IPR008928">
    <property type="entry name" value="6-hairpin_glycosidase_sf"/>
</dbReference>
<evidence type="ECO:0000259" key="2">
    <source>
        <dbReference type="Pfam" id="PF19291"/>
    </source>
</evidence>
<evidence type="ECO:0000313" key="4">
    <source>
        <dbReference type="Proteomes" id="UP000738126"/>
    </source>
</evidence>
<dbReference type="PANTHER" id="PTHR31616">
    <property type="entry name" value="TREHALASE"/>
    <property type="match status" value="1"/>
</dbReference>
<protein>
    <submittedName>
        <fullName evidence="3">Glucoamylase</fullName>
    </submittedName>
</protein>
<sequence length="595" mass="67064">MSTLDQAIIGNCGFAALVDRRAEVTWACMPRFDGDPVFCSLLGPPSAGEGQGRFAIELDRLAYSEQSYERNTAIVVTRLYDDSGGAVEVTDFAPRFEQYGRTFRPMMIVRQLRRLSGSPLVRVVTRPLFDYGRTVPTITQGSNHIRYVGSSQVLRLTTDASVTAVVDETPFILEDDLTFVLGPDETLPNSARDTGSAFHEQTCTYWQEWVRSLAIPFEWQEAVIRAAITLKLNTFEDTGAVIAAATSSIPEAPGTGRNWDYRYCWLRDSYFVINALNRLGATKTMEHYVRFIINTTATNGEHGLRPVYRINGRDDLEEHFAEGLAGYRGMGPVRVGNQAYRQQQNDVYGSAILATAHLFFDERLRRRGDEALFRRLEALGEQAVAVYREPDAGPWEFRGFEKVHTFSAAICWAAARALGSIAEKLGYAERAAYWRGRAREMAEVIGREAWNEERQSYTASFGGRDLDASLMLLYEWGFLQADDPRLASTVRAVEQELRRGDFLFRYVHEDDFGTPDTAFVTCAFWYVDALAAVGREEEARAIFERLLACRNHVGLLSEDIDPATGELWGNFPQTYSMVGLINSAMRLSRRWEEAL</sequence>
<evidence type="ECO:0000259" key="1">
    <source>
        <dbReference type="Pfam" id="PF00723"/>
    </source>
</evidence>
<dbReference type="InterPro" id="IPR011613">
    <property type="entry name" value="GH15-like"/>
</dbReference>
<proteinExistence type="predicted"/>
<dbReference type="Pfam" id="PF00723">
    <property type="entry name" value="Glyco_hydro_15"/>
    <property type="match status" value="1"/>
</dbReference>
<dbReference type="SUPFAM" id="SSF48208">
    <property type="entry name" value="Six-hairpin glycosidases"/>
    <property type="match status" value="1"/>
</dbReference>
<feature type="domain" description="GH15-like" evidence="1">
    <location>
        <begin position="221"/>
        <end position="583"/>
    </location>
</feature>
<dbReference type="InterPro" id="IPR045582">
    <property type="entry name" value="Trehalase-like_N"/>
</dbReference>
<comment type="caution">
    <text evidence="3">The sequence shown here is derived from an EMBL/GenBank/DDBJ whole genome shotgun (WGS) entry which is preliminary data.</text>
</comment>
<dbReference type="InterPro" id="IPR012341">
    <property type="entry name" value="6hp_glycosidase-like_sf"/>
</dbReference>
<name>A0ABS1E6F3_9GAMM</name>
<gene>
    <name evidence="3" type="ORF">CKO13_09640</name>
</gene>
<dbReference type="Gene3D" id="1.50.10.10">
    <property type="match status" value="1"/>
</dbReference>
<dbReference type="Proteomes" id="UP000738126">
    <property type="component" value="Unassembled WGS sequence"/>
</dbReference>
<organism evidence="3 4">
    <name type="scientific">Halorhodospira neutriphila</name>
    <dbReference type="NCBI Taxonomy" id="168379"/>
    <lineage>
        <taxon>Bacteria</taxon>
        <taxon>Pseudomonadati</taxon>
        <taxon>Pseudomonadota</taxon>
        <taxon>Gammaproteobacteria</taxon>
        <taxon>Chromatiales</taxon>
        <taxon>Ectothiorhodospiraceae</taxon>
        <taxon>Halorhodospira</taxon>
    </lineage>
</organism>
<accession>A0ABS1E6F3</accession>
<dbReference type="RefSeq" id="WP_200260221.1">
    <property type="nucleotide sequence ID" value="NZ_NRSH01000122.1"/>
</dbReference>
<dbReference type="EMBL" id="NRSH01000122">
    <property type="protein sequence ID" value="MBK1727275.1"/>
    <property type="molecule type" value="Genomic_DNA"/>
</dbReference>
<keyword evidence="4" id="KW-1185">Reference proteome</keyword>
<dbReference type="Pfam" id="PF19291">
    <property type="entry name" value="TREH_N"/>
    <property type="match status" value="1"/>
</dbReference>
<reference evidence="3 4" key="1">
    <citation type="journal article" date="2020" name="Microorganisms">
        <title>Osmotic Adaptation and Compatible Solute Biosynthesis of Phototrophic Bacteria as Revealed from Genome Analyses.</title>
        <authorList>
            <person name="Imhoff J.F."/>
            <person name="Rahn T."/>
            <person name="Kunzel S."/>
            <person name="Keller A."/>
            <person name="Neulinger S.C."/>
        </authorList>
    </citation>
    <scope>NUCLEOTIDE SEQUENCE [LARGE SCALE GENOMIC DNA]</scope>
    <source>
        <strain evidence="3 4">DSM 15116</strain>
    </source>
</reference>
<evidence type="ECO:0000313" key="3">
    <source>
        <dbReference type="EMBL" id="MBK1727275.1"/>
    </source>
</evidence>